<keyword evidence="2" id="KW-0472">Membrane</keyword>
<keyword evidence="2" id="KW-0812">Transmembrane</keyword>
<comment type="caution">
    <text evidence="3">The sequence shown here is derived from an EMBL/GenBank/DDBJ whole genome shotgun (WGS) entry which is preliminary data.</text>
</comment>
<gene>
    <name evidence="3" type="ORF">BG60_27710</name>
</gene>
<dbReference type="RefSeq" id="WP_033536779.1">
    <property type="nucleotide sequence ID" value="NZ_JFHD01000045.1"/>
</dbReference>
<organism evidence="3 4">
    <name type="scientific">Caballeronia zhejiangensis</name>
    <dbReference type="NCBI Taxonomy" id="871203"/>
    <lineage>
        <taxon>Bacteria</taxon>
        <taxon>Pseudomonadati</taxon>
        <taxon>Pseudomonadota</taxon>
        <taxon>Betaproteobacteria</taxon>
        <taxon>Burkholderiales</taxon>
        <taxon>Burkholderiaceae</taxon>
        <taxon>Caballeronia</taxon>
    </lineage>
</organism>
<feature type="compositionally biased region" description="Polar residues" evidence="1">
    <location>
        <begin position="216"/>
        <end position="225"/>
    </location>
</feature>
<feature type="transmembrane region" description="Helical" evidence="2">
    <location>
        <begin position="30"/>
        <end position="50"/>
    </location>
</feature>
<name>A0A656QBI5_9BURK</name>
<proteinExistence type="predicted"/>
<evidence type="ECO:0000313" key="4">
    <source>
        <dbReference type="Proteomes" id="UP000027451"/>
    </source>
</evidence>
<feature type="transmembrane region" description="Helical" evidence="2">
    <location>
        <begin position="99"/>
        <end position="126"/>
    </location>
</feature>
<keyword evidence="2" id="KW-1133">Transmembrane helix</keyword>
<evidence type="ECO:0000256" key="2">
    <source>
        <dbReference type="SAM" id="Phobius"/>
    </source>
</evidence>
<dbReference type="AlphaFoldDB" id="A0A656QBI5"/>
<feature type="region of interest" description="Disordered" evidence="1">
    <location>
        <begin position="205"/>
        <end position="225"/>
    </location>
</feature>
<evidence type="ECO:0000256" key="1">
    <source>
        <dbReference type="SAM" id="MobiDB-lite"/>
    </source>
</evidence>
<sequence length="225" mass="24466">MVFFPAFLFAAYANLVIAIRGLVLKGRDGVVAQLHFVCCLVGVLGLLLGFEMVPDPTKGIAGDAYNWSPVAFFGFGAATIALFVARLRKQERQDRRDPLTLRFGTAMLAVLAGLYICGTAVDHWWFFRDSEKAGTAEASFVGKDVNCSSSVLVRLDGRTATYRCPTLIEFGRDYSQPFVPWPSYSQGITDGRHILDALANADAQTETKQAVRHTPADTQPAASGP</sequence>
<dbReference type="Proteomes" id="UP000027451">
    <property type="component" value="Unassembled WGS sequence"/>
</dbReference>
<keyword evidence="4" id="KW-1185">Reference proteome</keyword>
<accession>A0A656QBI5</accession>
<protein>
    <submittedName>
        <fullName evidence="3">Uncharacterized protein</fullName>
    </submittedName>
</protein>
<feature type="transmembrane region" description="Helical" evidence="2">
    <location>
        <begin position="6"/>
        <end position="23"/>
    </location>
</feature>
<evidence type="ECO:0000313" key="3">
    <source>
        <dbReference type="EMBL" id="KDR25607.1"/>
    </source>
</evidence>
<feature type="transmembrane region" description="Helical" evidence="2">
    <location>
        <begin position="70"/>
        <end position="87"/>
    </location>
</feature>
<dbReference type="OrthoDB" id="6626567at2"/>
<reference evidence="3 4" key="1">
    <citation type="submission" date="2014-03" db="EMBL/GenBank/DDBJ databases">
        <title>Draft Genome Sequences of Four Burkholderia Strains.</title>
        <authorList>
            <person name="Liu X.Y."/>
            <person name="Li C.X."/>
            <person name="Xu J.H."/>
        </authorList>
    </citation>
    <scope>NUCLEOTIDE SEQUENCE [LARGE SCALE GENOMIC DNA]</scope>
    <source>
        <strain evidence="3 4">OP-1</strain>
    </source>
</reference>
<dbReference type="EMBL" id="JFHD01000045">
    <property type="protein sequence ID" value="KDR25607.1"/>
    <property type="molecule type" value="Genomic_DNA"/>
</dbReference>